<evidence type="ECO:0000313" key="5">
    <source>
        <dbReference type="EMBL" id="GIQ67828.1"/>
    </source>
</evidence>
<dbReference type="InterPro" id="IPR003439">
    <property type="entry name" value="ABC_transporter-like_ATP-bd"/>
</dbReference>
<dbReference type="SUPFAM" id="SSF52540">
    <property type="entry name" value="P-loop containing nucleoside triphosphate hydrolases"/>
    <property type="match status" value="2"/>
</dbReference>
<organism evidence="5 6">
    <name type="scientific">Xylanibacillus composti</name>
    <dbReference type="NCBI Taxonomy" id="1572762"/>
    <lineage>
        <taxon>Bacteria</taxon>
        <taxon>Bacillati</taxon>
        <taxon>Bacillota</taxon>
        <taxon>Bacilli</taxon>
        <taxon>Bacillales</taxon>
        <taxon>Paenibacillaceae</taxon>
        <taxon>Xylanibacillus</taxon>
    </lineage>
</organism>
<dbReference type="Pfam" id="PF00005">
    <property type="entry name" value="ABC_tran"/>
    <property type="match status" value="2"/>
</dbReference>
<keyword evidence="3 5" id="KW-0067">ATP-binding</keyword>
<dbReference type="Proteomes" id="UP000677918">
    <property type="component" value="Unassembled WGS sequence"/>
</dbReference>
<keyword evidence="6" id="KW-1185">Reference proteome</keyword>
<dbReference type="Gene3D" id="3.40.50.300">
    <property type="entry name" value="P-loop containing nucleotide triphosphate hydrolases"/>
    <property type="match status" value="2"/>
</dbReference>
<keyword evidence="1" id="KW-0813">Transport</keyword>
<dbReference type="GO" id="GO:0005524">
    <property type="term" value="F:ATP binding"/>
    <property type="evidence" value="ECO:0007669"/>
    <property type="project" value="UniProtKB-KW"/>
</dbReference>
<dbReference type="PROSITE" id="PS50893">
    <property type="entry name" value="ABC_TRANSPORTER_2"/>
    <property type="match status" value="2"/>
</dbReference>
<dbReference type="InterPro" id="IPR017871">
    <property type="entry name" value="ABC_transporter-like_CS"/>
</dbReference>
<gene>
    <name evidence="5" type="ORF">XYCOK13_06520</name>
</gene>
<feature type="domain" description="ABC transporter" evidence="4">
    <location>
        <begin position="283"/>
        <end position="523"/>
    </location>
</feature>
<keyword evidence="2" id="KW-0547">Nucleotide-binding</keyword>
<evidence type="ECO:0000256" key="1">
    <source>
        <dbReference type="ARBA" id="ARBA00022448"/>
    </source>
</evidence>
<dbReference type="InterPro" id="IPR050319">
    <property type="entry name" value="ABC_transp_ATP-bind"/>
</dbReference>
<proteinExistence type="predicted"/>
<evidence type="ECO:0000256" key="2">
    <source>
        <dbReference type="ARBA" id="ARBA00022741"/>
    </source>
</evidence>
<dbReference type="AlphaFoldDB" id="A0A8J4GZ01"/>
<dbReference type="PANTHER" id="PTHR43776">
    <property type="entry name" value="TRANSPORT ATP-BINDING PROTEIN"/>
    <property type="match status" value="1"/>
</dbReference>
<name>A0A8J4GZ01_9BACL</name>
<dbReference type="PROSITE" id="PS00211">
    <property type="entry name" value="ABC_TRANSPORTER_1"/>
    <property type="match status" value="1"/>
</dbReference>
<dbReference type="GO" id="GO:0055085">
    <property type="term" value="P:transmembrane transport"/>
    <property type="evidence" value="ECO:0007669"/>
    <property type="project" value="UniProtKB-ARBA"/>
</dbReference>
<feature type="domain" description="ABC transporter" evidence="4">
    <location>
        <begin position="10"/>
        <end position="260"/>
    </location>
</feature>
<dbReference type="NCBIfam" id="NF007739">
    <property type="entry name" value="PRK10419.1"/>
    <property type="match status" value="2"/>
</dbReference>
<dbReference type="CDD" id="cd03257">
    <property type="entry name" value="ABC_NikE_OppD_transporters"/>
    <property type="match status" value="2"/>
</dbReference>
<evidence type="ECO:0000259" key="4">
    <source>
        <dbReference type="PROSITE" id="PS50893"/>
    </source>
</evidence>
<dbReference type="EMBL" id="BOVK01000007">
    <property type="protein sequence ID" value="GIQ67828.1"/>
    <property type="molecule type" value="Genomic_DNA"/>
</dbReference>
<reference evidence="5" key="1">
    <citation type="submission" date="2021-04" db="EMBL/GenBank/DDBJ databases">
        <title>Draft genome sequence of Xylanibacillus composti strain K13.</title>
        <authorList>
            <person name="Uke A."/>
            <person name="Chhe C."/>
            <person name="Baramee S."/>
            <person name="Kosugi A."/>
        </authorList>
    </citation>
    <scope>NUCLEOTIDE SEQUENCE</scope>
    <source>
        <strain evidence="5">K13</strain>
    </source>
</reference>
<protein>
    <submittedName>
        <fullName evidence="5">ABC transporter ATP-binding protein</fullName>
    </submittedName>
</protein>
<dbReference type="InterPro" id="IPR027417">
    <property type="entry name" value="P-loop_NTPase"/>
</dbReference>
<dbReference type="InterPro" id="IPR003593">
    <property type="entry name" value="AAA+_ATPase"/>
</dbReference>
<dbReference type="SMART" id="SM00382">
    <property type="entry name" value="AAA"/>
    <property type="match status" value="2"/>
</dbReference>
<dbReference type="RefSeq" id="WP_213410477.1">
    <property type="nucleotide sequence ID" value="NZ_BOVK01000007.1"/>
</dbReference>
<comment type="caution">
    <text evidence="5">The sequence shown here is derived from an EMBL/GenBank/DDBJ whole genome shotgun (WGS) entry which is preliminary data.</text>
</comment>
<accession>A0A8J4GZ01</accession>
<evidence type="ECO:0000256" key="3">
    <source>
        <dbReference type="ARBA" id="ARBA00022840"/>
    </source>
</evidence>
<dbReference type="GO" id="GO:0016887">
    <property type="term" value="F:ATP hydrolysis activity"/>
    <property type="evidence" value="ECO:0007669"/>
    <property type="project" value="InterPro"/>
</dbReference>
<evidence type="ECO:0000313" key="6">
    <source>
        <dbReference type="Proteomes" id="UP000677918"/>
    </source>
</evidence>
<sequence length="539" mass="58705">MKSRETVFEIQRLQVSYRHQGQSVPVLRNFSLALRKGEIVTVLGESGSGKSTMAKAVTGLLPPSAHVAGGTLAVGGDVIANLSAGSIPWERIRGTEVALLFQDARQALNPVMTIRQHFREALLHHRRAPAHEVATISSRLLGKLGFADPAAVLASYPFQLSGGMCQRVCLALALCLEPKVLIADEPTSALDTVSQREVLALLKHAQEEFGLAVLMITHDLEVAGAISDRIIVLHKGELVEEGEARTVLAQPQAAFTGQLLATRKQIAAPAKANRRRQAAAPLLEVRHLHKSFQAGRPVLRDVHLTLERNEILGILGQSGCGKSTLARCITGLAAVSDGSILLNGADITHLRGRARRAVCRQVQMVFQDARASLHPGRTALELVQEPLRYMRLGNRQEREMLAAFYLKEVGLEGELQHRKPPRLSTGQCQRIAIARALVLKPDALICDEAVSALDMRIQAQILTLLKRLHKQHGFSILMISHDVRMLRSFCHHIAVMHGGTFAEGKQASARLHESSQPHTQLLLACAGDWKDGLPAAALE</sequence>